<comment type="catalytic activity">
    <reaction evidence="11">
        <text>Preferential cleavage: Arg-|-Xaa, Lys-|-Xaa.</text>
        <dbReference type="EC" id="3.4.21.4"/>
    </reaction>
</comment>
<dbReference type="PANTHER" id="PTHR24276">
    <property type="entry name" value="POLYSERASE-RELATED"/>
    <property type="match status" value="1"/>
</dbReference>
<dbReference type="InterPro" id="IPR018114">
    <property type="entry name" value="TRYPSIN_HIS"/>
</dbReference>
<evidence type="ECO:0000256" key="7">
    <source>
        <dbReference type="ARBA" id="ARBA00022825"/>
    </source>
</evidence>
<dbReference type="GO" id="GO:0007586">
    <property type="term" value="P:digestion"/>
    <property type="evidence" value="ECO:0007669"/>
    <property type="project" value="UniProtKB-KW"/>
</dbReference>
<comment type="similarity">
    <text evidence="10">Belongs to the peptidase S1 family. CLIP subfamily.</text>
</comment>
<reference evidence="17 18" key="1">
    <citation type="submission" date="2024-05" db="EMBL/GenBank/DDBJ databases">
        <title>Culex pipiens pipiens assembly and annotation.</title>
        <authorList>
            <person name="Alout H."/>
            <person name="Durand T."/>
        </authorList>
    </citation>
    <scope>NUCLEOTIDE SEQUENCE [LARGE SCALE GENOMIC DNA]</scope>
    <source>
        <strain evidence="17">HA-2024</strain>
        <tissue evidence="17">Whole body</tissue>
    </source>
</reference>
<dbReference type="EC" id="3.4.21.4" evidence="12"/>
<evidence type="ECO:0000256" key="5">
    <source>
        <dbReference type="ARBA" id="ARBA00022757"/>
    </source>
</evidence>
<feature type="domain" description="Peptidase S1" evidence="16">
    <location>
        <begin position="38"/>
        <end position="241"/>
    </location>
</feature>
<dbReference type="Gene3D" id="2.40.10.10">
    <property type="entry name" value="Trypsin-like serine proteases"/>
    <property type="match status" value="2"/>
</dbReference>
<dbReference type="PROSITE" id="PS50240">
    <property type="entry name" value="TRYPSIN_DOM"/>
    <property type="match status" value="2"/>
</dbReference>
<evidence type="ECO:0000256" key="14">
    <source>
        <dbReference type="RuleBase" id="RU363034"/>
    </source>
</evidence>
<keyword evidence="8" id="KW-0865">Zymogen</keyword>
<dbReference type="GO" id="GO:0005576">
    <property type="term" value="C:extracellular region"/>
    <property type="evidence" value="ECO:0007669"/>
    <property type="project" value="UniProtKB-SubCell"/>
</dbReference>
<sequence length="501" mass="52492">MFNLLLLLSIASGLSNGEIPLQKPPTRPLHGSASANRIVGGVPISIADAPYQVSLQFLKTHICGGSIISRRWILTAAHCILTSSASSFHVRARSSKHASGGSLIPVRRVVVHPLYRDSGVDYDYALVELRRGILLGKYAKAVALPEQGESVPDGTVCTISGWGNTQSASESGEILRAAKVPIFNQMQCNDAYAIYGGVTDRMICAGYPEGGKDSCQGDSGGPLVANENTFAIMFNSLVLCSVLLVGAVLGGESDLLPRPHYGTDVGSILPRGSRIVGGFEISIADAPHQVSLQSRGSHICGGSIISPKWILTAAHCTDGASVSNLRIRAGSSKHASGGSVISINRIVQHSSYNRNTIDYDYSLLELKSAISVGANAAVIPLPAQNETVQDGTLCEVTGWGNTQSISESRANLRAAYVPAYNQNQCNSAYARYGGVTGRMICAGYQAGGKDACQGDSGGPLVANGKLVGVVSWGLGCAQANYPGVYSRVAAARDWIRSNSGV</sequence>
<dbReference type="InterPro" id="IPR033116">
    <property type="entry name" value="TRYPSIN_SER"/>
</dbReference>
<dbReference type="GO" id="GO:0004252">
    <property type="term" value="F:serine-type endopeptidase activity"/>
    <property type="evidence" value="ECO:0007669"/>
    <property type="project" value="UniProtKB-EC"/>
</dbReference>
<dbReference type="PROSITE" id="PS00135">
    <property type="entry name" value="TRYPSIN_SER"/>
    <property type="match status" value="1"/>
</dbReference>
<dbReference type="PROSITE" id="PS00134">
    <property type="entry name" value="TRYPSIN_HIS"/>
    <property type="match status" value="1"/>
</dbReference>
<dbReference type="EMBL" id="JBEHCU010009391">
    <property type="protein sequence ID" value="KAL1379977.1"/>
    <property type="molecule type" value="Genomic_DNA"/>
</dbReference>
<dbReference type="SMART" id="SM00020">
    <property type="entry name" value="Tryp_SPc"/>
    <property type="match status" value="2"/>
</dbReference>
<dbReference type="InterPro" id="IPR001254">
    <property type="entry name" value="Trypsin_dom"/>
</dbReference>
<evidence type="ECO:0000256" key="6">
    <source>
        <dbReference type="ARBA" id="ARBA00022801"/>
    </source>
</evidence>
<keyword evidence="18" id="KW-1185">Reference proteome</keyword>
<evidence type="ECO:0000256" key="4">
    <source>
        <dbReference type="ARBA" id="ARBA00022729"/>
    </source>
</evidence>
<evidence type="ECO:0000256" key="12">
    <source>
        <dbReference type="ARBA" id="ARBA00038868"/>
    </source>
</evidence>
<evidence type="ECO:0000256" key="3">
    <source>
        <dbReference type="ARBA" id="ARBA00022670"/>
    </source>
</evidence>
<feature type="domain" description="Peptidase S1" evidence="16">
    <location>
        <begin position="275"/>
        <end position="500"/>
    </location>
</feature>
<dbReference type="CDD" id="cd00190">
    <property type="entry name" value="Tryp_SPc"/>
    <property type="match status" value="2"/>
</dbReference>
<dbReference type="Proteomes" id="UP001562425">
    <property type="component" value="Unassembled WGS sequence"/>
</dbReference>
<dbReference type="InterPro" id="IPR050430">
    <property type="entry name" value="Peptidase_S1"/>
</dbReference>
<dbReference type="AlphaFoldDB" id="A0ABD1CU74"/>
<dbReference type="FunFam" id="2.40.10.10:FF:000077">
    <property type="entry name" value="Predicted protein"/>
    <property type="match status" value="2"/>
</dbReference>
<dbReference type="InterPro" id="IPR001314">
    <property type="entry name" value="Peptidase_S1A"/>
</dbReference>
<evidence type="ECO:0000256" key="10">
    <source>
        <dbReference type="ARBA" id="ARBA00024195"/>
    </source>
</evidence>
<accession>A0ABD1CU74</accession>
<name>A0ABD1CU74_CULPP</name>
<evidence type="ECO:0000256" key="1">
    <source>
        <dbReference type="ARBA" id="ARBA00004613"/>
    </source>
</evidence>
<comment type="caution">
    <text evidence="17">The sequence shown here is derived from an EMBL/GenBank/DDBJ whole genome shotgun (WGS) entry which is preliminary data.</text>
</comment>
<keyword evidence="2" id="KW-0964">Secreted</keyword>
<evidence type="ECO:0000256" key="8">
    <source>
        <dbReference type="ARBA" id="ARBA00023145"/>
    </source>
</evidence>
<dbReference type="SUPFAM" id="SSF50494">
    <property type="entry name" value="Trypsin-like serine proteases"/>
    <property type="match status" value="2"/>
</dbReference>
<dbReference type="InterPro" id="IPR009003">
    <property type="entry name" value="Peptidase_S1_PA"/>
</dbReference>
<comment type="subcellular location">
    <subcellularLocation>
        <location evidence="1">Secreted</location>
    </subcellularLocation>
</comment>
<keyword evidence="9" id="KW-1015">Disulfide bond</keyword>
<keyword evidence="7 14" id="KW-0720">Serine protease</keyword>
<evidence type="ECO:0000256" key="15">
    <source>
        <dbReference type="SAM" id="SignalP"/>
    </source>
</evidence>
<dbReference type="GO" id="GO:0006508">
    <property type="term" value="P:proteolysis"/>
    <property type="evidence" value="ECO:0007669"/>
    <property type="project" value="UniProtKB-KW"/>
</dbReference>
<keyword evidence="6 14" id="KW-0378">Hydrolase</keyword>
<organism evidence="17 18">
    <name type="scientific">Culex pipiens pipiens</name>
    <name type="common">Northern house mosquito</name>
    <dbReference type="NCBI Taxonomy" id="38569"/>
    <lineage>
        <taxon>Eukaryota</taxon>
        <taxon>Metazoa</taxon>
        <taxon>Ecdysozoa</taxon>
        <taxon>Arthropoda</taxon>
        <taxon>Hexapoda</taxon>
        <taxon>Insecta</taxon>
        <taxon>Pterygota</taxon>
        <taxon>Neoptera</taxon>
        <taxon>Endopterygota</taxon>
        <taxon>Diptera</taxon>
        <taxon>Nematocera</taxon>
        <taxon>Culicoidea</taxon>
        <taxon>Culicidae</taxon>
        <taxon>Culicinae</taxon>
        <taxon>Culicini</taxon>
        <taxon>Culex</taxon>
        <taxon>Culex</taxon>
    </lineage>
</organism>
<dbReference type="Pfam" id="PF00089">
    <property type="entry name" value="Trypsin"/>
    <property type="match status" value="2"/>
</dbReference>
<dbReference type="InterPro" id="IPR043504">
    <property type="entry name" value="Peptidase_S1_PA_chymotrypsin"/>
</dbReference>
<evidence type="ECO:0000259" key="16">
    <source>
        <dbReference type="PROSITE" id="PS50240"/>
    </source>
</evidence>
<keyword evidence="4 15" id="KW-0732">Signal</keyword>
<protein>
    <recommendedName>
        <fullName evidence="12">trypsin</fullName>
        <ecNumber evidence="12">3.4.21.4</ecNumber>
    </recommendedName>
</protein>
<evidence type="ECO:0000313" key="17">
    <source>
        <dbReference type="EMBL" id="KAL1379977.1"/>
    </source>
</evidence>
<comment type="function">
    <text evidence="13">Major function may be to aid in digestion of the blood meal.</text>
</comment>
<proteinExistence type="inferred from homology"/>
<evidence type="ECO:0000256" key="11">
    <source>
        <dbReference type="ARBA" id="ARBA00036320"/>
    </source>
</evidence>
<keyword evidence="5" id="KW-0222">Digestion</keyword>
<evidence type="ECO:0000313" key="18">
    <source>
        <dbReference type="Proteomes" id="UP001562425"/>
    </source>
</evidence>
<keyword evidence="3 14" id="KW-0645">Protease</keyword>
<dbReference type="PRINTS" id="PR00722">
    <property type="entry name" value="CHYMOTRYPSIN"/>
</dbReference>
<feature type="signal peptide" evidence="15">
    <location>
        <begin position="1"/>
        <end position="17"/>
    </location>
</feature>
<gene>
    <name evidence="17" type="ORF">pipiens_003667</name>
</gene>
<feature type="chain" id="PRO_5044858212" description="trypsin" evidence="15">
    <location>
        <begin position="18"/>
        <end position="501"/>
    </location>
</feature>
<dbReference type="PANTHER" id="PTHR24276:SF97">
    <property type="entry name" value="GH13245P2-RELATED"/>
    <property type="match status" value="1"/>
</dbReference>
<evidence type="ECO:0000256" key="2">
    <source>
        <dbReference type="ARBA" id="ARBA00022525"/>
    </source>
</evidence>
<evidence type="ECO:0000256" key="9">
    <source>
        <dbReference type="ARBA" id="ARBA00023157"/>
    </source>
</evidence>
<evidence type="ECO:0000256" key="13">
    <source>
        <dbReference type="ARBA" id="ARBA00060213"/>
    </source>
</evidence>